<dbReference type="EMBL" id="CABVLI010000033">
    <property type="protein sequence ID" value="VVT10084.1"/>
    <property type="molecule type" value="Genomic_DNA"/>
</dbReference>
<evidence type="ECO:0000256" key="1">
    <source>
        <dbReference type="SAM" id="MobiDB-lite"/>
    </source>
</evidence>
<organism evidence="2 3">
    <name type="scientific">Sphingomonas aurantiaca</name>
    <dbReference type="NCBI Taxonomy" id="185949"/>
    <lineage>
        <taxon>Bacteria</taxon>
        <taxon>Pseudomonadati</taxon>
        <taxon>Pseudomonadota</taxon>
        <taxon>Alphaproteobacteria</taxon>
        <taxon>Sphingomonadales</taxon>
        <taxon>Sphingomonadaceae</taxon>
        <taxon>Sphingomonas</taxon>
    </lineage>
</organism>
<evidence type="ECO:0000313" key="3">
    <source>
        <dbReference type="Proteomes" id="UP000326857"/>
    </source>
</evidence>
<dbReference type="AlphaFoldDB" id="A0A5E7YUH0"/>
<reference evidence="2 3" key="1">
    <citation type="submission" date="2019-09" db="EMBL/GenBank/DDBJ databases">
        <authorList>
            <person name="Dittami M. S."/>
        </authorList>
    </citation>
    <scope>NUCLEOTIDE SEQUENCE [LARGE SCALE GENOMIC DNA]</scope>
    <source>
        <strain evidence="2">SPHINGO391</strain>
    </source>
</reference>
<evidence type="ECO:0000313" key="2">
    <source>
        <dbReference type="EMBL" id="VVT10084.1"/>
    </source>
</evidence>
<protein>
    <submittedName>
        <fullName evidence="2">Uncharacterized protein</fullName>
    </submittedName>
</protein>
<dbReference type="Proteomes" id="UP000326857">
    <property type="component" value="Unassembled WGS sequence"/>
</dbReference>
<feature type="region of interest" description="Disordered" evidence="1">
    <location>
        <begin position="1"/>
        <end position="23"/>
    </location>
</feature>
<sequence length="23" mass="2492">MYPGGTPAQNANRLTYRRGAPLS</sequence>
<proteinExistence type="predicted"/>
<gene>
    <name evidence="2" type="ORF">SPHINGO391_390386</name>
</gene>
<name>A0A5E7YUH0_9SPHN</name>
<accession>A0A5E7YUH0</accession>